<keyword evidence="6 11" id="KW-0418">Kinase</keyword>
<dbReference type="Gene3D" id="3.30.565.10">
    <property type="entry name" value="Histidine kinase-like ATPase, C-terminal domain"/>
    <property type="match status" value="1"/>
</dbReference>
<evidence type="ECO:0000313" key="12">
    <source>
        <dbReference type="Proteomes" id="UP000070186"/>
    </source>
</evidence>
<dbReference type="SMART" id="SM00387">
    <property type="entry name" value="HATPase_c"/>
    <property type="match status" value="1"/>
</dbReference>
<dbReference type="PROSITE" id="PS50109">
    <property type="entry name" value="HIS_KIN"/>
    <property type="match status" value="1"/>
</dbReference>
<dbReference type="Pfam" id="PF02518">
    <property type="entry name" value="HATPase_c"/>
    <property type="match status" value="1"/>
</dbReference>
<dbReference type="PANTHER" id="PTHR24421:SF58">
    <property type="entry name" value="SIGNAL TRANSDUCTION HISTIDINE-PROTEIN KINASE_PHOSPHATASE UHPB"/>
    <property type="match status" value="1"/>
</dbReference>
<evidence type="ECO:0000256" key="4">
    <source>
        <dbReference type="ARBA" id="ARBA00022553"/>
    </source>
</evidence>
<dbReference type="InterPro" id="IPR005467">
    <property type="entry name" value="His_kinase_dom"/>
</dbReference>
<dbReference type="EMBL" id="LODL01000019">
    <property type="protein sequence ID" value="KXB30873.1"/>
    <property type="molecule type" value="Genomic_DNA"/>
</dbReference>
<keyword evidence="7" id="KW-0902">Two-component regulatory system</keyword>
<dbReference type="GO" id="GO:0046983">
    <property type="term" value="F:protein dimerization activity"/>
    <property type="evidence" value="ECO:0007669"/>
    <property type="project" value="InterPro"/>
</dbReference>
<evidence type="ECO:0000256" key="3">
    <source>
        <dbReference type="ARBA" id="ARBA00012438"/>
    </source>
</evidence>
<feature type="domain" description="Histidine kinase" evidence="9">
    <location>
        <begin position="229"/>
        <end position="421"/>
    </location>
</feature>
<evidence type="ECO:0000259" key="9">
    <source>
        <dbReference type="PROSITE" id="PS50109"/>
    </source>
</evidence>
<dbReference type="Pfam" id="PF07730">
    <property type="entry name" value="HisKA_3"/>
    <property type="match status" value="1"/>
</dbReference>
<feature type="domain" description="HAMP" evidence="10">
    <location>
        <begin position="154"/>
        <end position="206"/>
    </location>
</feature>
<keyword evidence="5" id="KW-0808">Transferase</keyword>
<dbReference type="GO" id="GO:0016020">
    <property type="term" value="C:membrane"/>
    <property type="evidence" value="ECO:0007669"/>
    <property type="project" value="UniProtKB-SubCell"/>
</dbReference>
<evidence type="ECO:0000259" key="10">
    <source>
        <dbReference type="PROSITE" id="PS50885"/>
    </source>
</evidence>
<dbReference type="RefSeq" id="WP_066882669.1">
    <property type="nucleotide sequence ID" value="NZ_LODL01000019.1"/>
</dbReference>
<feature type="transmembrane region" description="Helical" evidence="8">
    <location>
        <begin position="7"/>
        <end position="27"/>
    </location>
</feature>
<comment type="caution">
    <text evidence="11">The sequence shown here is derived from an EMBL/GenBank/DDBJ whole genome shotgun (WGS) entry which is preliminary data.</text>
</comment>
<dbReference type="InterPro" id="IPR050482">
    <property type="entry name" value="Sensor_HK_TwoCompSys"/>
</dbReference>
<dbReference type="GO" id="GO:0000155">
    <property type="term" value="F:phosphorelay sensor kinase activity"/>
    <property type="evidence" value="ECO:0007669"/>
    <property type="project" value="InterPro"/>
</dbReference>
<dbReference type="CDD" id="cd16917">
    <property type="entry name" value="HATPase_UhpB-NarQ-NarX-like"/>
    <property type="match status" value="1"/>
</dbReference>
<evidence type="ECO:0000256" key="7">
    <source>
        <dbReference type="ARBA" id="ARBA00023012"/>
    </source>
</evidence>
<organism evidence="11 12">
    <name type="scientific">Dechloromonas denitrificans</name>
    <dbReference type="NCBI Taxonomy" id="281362"/>
    <lineage>
        <taxon>Bacteria</taxon>
        <taxon>Pseudomonadati</taxon>
        <taxon>Pseudomonadota</taxon>
        <taxon>Betaproteobacteria</taxon>
        <taxon>Rhodocyclales</taxon>
        <taxon>Azonexaceae</taxon>
        <taxon>Dechloromonas</taxon>
    </lineage>
</organism>
<evidence type="ECO:0000256" key="1">
    <source>
        <dbReference type="ARBA" id="ARBA00000085"/>
    </source>
</evidence>
<dbReference type="AlphaFoldDB" id="A0A133XIV3"/>
<evidence type="ECO:0000256" key="2">
    <source>
        <dbReference type="ARBA" id="ARBA00004370"/>
    </source>
</evidence>
<accession>A0A133XIV3</accession>
<comment type="subcellular location">
    <subcellularLocation>
        <location evidence="2">Membrane</location>
    </subcellularLocation>
</comment>
<dbReference type="InterPro" id="IPR011712">
    <property type="entry name" value="Sig_transdc_His_kin_sub3_dim/P"/>
</dbReference>
<reference evidence="11 12" key="1">
    <citation type="submission" date="2015-12" db="EMBL/GenBank/DDBJ databases">
        <title>Nitrous oxide reduction kinetics distinguish bacteria harboring typical versus atypical NosZ.</title>
        <authorList>
            <person name="Yoon S."/>
            <person name="Nissen S."/>
            <person name="Park D."/>
            <person name="Sanford R.A."/>
            <person name="Loeffler F.E."/>
        </authorList>
    </citation>
    <scope>NUCLEOTIDE SEQUENCE [LARGE SCALE GENOMIC DNA]</scope>
    <source>
        <strain evidence="11 12">ATCC BAA-841</strain>
    </source>
</reference>
<comment type="catalytic activity">
    <reaction evidence="1">
        <text>ATP + protein L-histidine = ADP + protein N-phospho-L-histidine.</text>
        <dbReference type="EC" id="2.7.13.3"/>
    </reaction>
</comment>
<evidence type="ECO:0000256" key="5">
    <source>
        <dbReference type="ARBA" id="ARBA00022679"/>
    </source>
</evidence>
<dbReference type="InterPro" id="IPR003660">
    <property type="entry name" value="HAMP_dom"/>
</dbReference>
<dbReference type="STRING" id="281362.AT959_09130"/>
<evidence type="ECO:0000256" key="6">
    <source>
        <dbReference type="ARBA" id="ARBA00022777"/>
    </source>
</evidence>
<dbReference type="SUPFAM" id="SSF55874">
    <property type="entry name" value="ATPase domain of HSP90 chaperone/DNA topoisomerase II/histidine kinase"/>
    <property type="match status" value="1"/>
</dbReference>
<dbReference type="Proteomes" id="UP000070186">
    <property type="component" value="Unassembled WGS sequence"/>
</dbReference>
<evidence type="ECO:0000256" key="8">
    <source>
        <dbReference type="SAM" id="Phobius"/>
    </source>
</evidence>
<name>A0A133XIV3_9RHOO</name>
<dbReference type="Gene3D" id="1.20.5.1930">
    <property type="match status" value="1"/>
</dbReference>
<gene>
    <name evidence="11" type="ORF">AT959_09130</name>
</gene>
<keyword evidence="8" id="KW-1133">Transmembrane helix</keyword>
<dbReference type="InterPro" id="IPR003594">
    <property type="entry name" value="HATPase_dom"/>
</dbReference>
<proteinExistence type="predicted"/>
<dbReference type="PANTHER" id="PTHR24421">
    <property type="entry name" value="NITRATE/NITRITE SENSOR PROTEIN NARX-RELATED"/>
    <property type="match status" value="1"/>
</dbReference>
<evidence type="ECO:0000313" key="11">
    <source>
        <dbReference type="EMBL" id="KXB30873.1"/>
    </source>
</evidence>
<keyword evidence="8" id="KW-0812">Transmembrane</keyword>
<keyword evidence="8" id="KW-0472">Membrane</keyword>
<dbReference type="InterPro" id="IPR036890">
    <property type="entry name" value="HATPase_C_sf"/>
</dbReference>
<keyword evidence="4" id="KW-0597">Phosphoprotein</keyword>
<keyword evidence="12" id="KW-1185">Reference proteome</keyword>
<dbReference type="EC" id="2.7.13.3" evidence="3"/>
<dbReference type="PROSITE" id="PS50885">
    <property type="entry name" value="HAMP"/>
    <property type="match status" value="1"/>
</dbReference>
<protein>
    <recommendedName>
        <fullName evidence="3">histidine kinase</fullName>
        <ecNumber evidence="3">2.7.13.3</ecNumber>
    </recommendedName>
</protein>
<sequence length="429" mass="45791">MDLRRRLVGYLGALLGGLMLMAILINLHSLRADLNAEVDASTQLVKVLLAAGQPATSPAQLQALLGEAPLRHLSIQPGPGAAAGESSRSWLSALLGLAPRHEPAQTIRLGEQTLHIAPNPASEIEERLGDTVRLCITLLFYSGATLLVAWWAAHRALSPVRELEAGLQRLARGEAEAALPPFALREFSRVAGAIDDLAAALNEGRAAQRQLARQLIEVQEAERKTLARELHDEMGQTLTAIGVTAAYLERHAGQLDAGRVAECAQDLRRDVKTSGEQLRGMLRQLRPHGLDAGGLASALRELVGNWQQREWGIDFQLAMPPALPALGEAAGLALYRVVQEALTNVVRHSGARHCRVSIGIAVDELRLAIEDDGQGLPASAAAHRGGLLGMAERLDMVGGRLEVAGGPGKGLQLRVSLPLAGEEQQEELP</sequence>